<accession>A0ABR3ZST3</accession>
<proteinExistence type="predicted"/>
<reference evidence="2 3" key="1">
    <citation type="submission" date="2024-09" db="EMBL/GenBank/DDBJ databases">
        <title>Rethinking Asexuality: The Enigmatic Case of Functional Sexual Genes in Lepraria (Stereocaulaceae).</title>
        <authorList>
            <person name="Doellman M."/>
            <person name="Sun Y."/>
            <person name="Barcenas-Pena A."/>
            <person name="Lumbsch H.T."/>
            <person name="Grewe F."/>
        </authorList>
    </citation>
    <scope>NUCLEOTIDE SEQUENCE [LARGE SCALE GENOMIC DNA]</scope>
    <source>
        <strain evidence="2 3">Mercado 3170</strain>
    </source>
</reference>
<name>A0ABR3ZST3_9LECA</name>
<keyword evidence="3" id="KW-1185">Reference proteome</keyword>
<feature type="compositionally biased region" description="Polar residues" evidence="1">
    <location>
        <begin position="48"/>
        <end position="57"/>
    </location>
</feature>
<evidence type="ECO:0000256" key="1">
    <source>
        <dbReference type="SAM" id="MobiDB-lite"/>
    </source>
</evidence>
<dbReference type="EMBL" id="JBEFKJ010000092">
    <property type="protein sequence ID" value="KAL2036425.1"/>
    <property type="molecule type" value="Genomic_DNA"/>
</dbReference>
<comment type="caution">
    <text evidence="2">The sequence shown here is derived from an EMBL/GenBank/DDBJ whole genome shotgun (WGS) entry which is preliminary data.</text>
</comment>
<sequence>MLITDLGQQHIILGKPWMNKHKVLLDMADDRIVFIPGRCDHTGAPQPERTTSCSINKAKSAKAKREVAQLPPPKPTPTPAPTTTTPEENKALDIKQIGAAAFHLLASDQKKYQVQCFSMTFAELDRALQKDTSTEAIRETTIHSEDDIRRKLPKEYHDLIDVFDRNKAKS</sequence>
<feature type="compositionally biased region" description="Pro residues" evidence="1">
    <location>
        <begin position="70"/>
        <end position="80"/>
    </location>
</feature>
<organism evidence="2 3">
    <name type="scientific">Stereocaulon virgatum</name>
    <dbReference type="NCBI Taxonomy" id="373712"/>
    <lineage>
        <taxon>Eukaryota</taxon>
        <taxon>Fungi</taxon>
        <taxon>Dikarya</taxon>
        <taxon>Ascomycota</taxon>
        <taxon>Pezizomycotina</taxon>
        <taxon>Lecanoromycetes</taxon>
        <taxon>OSLEUM clade</taxon>
        <taxon>Lecanoromycetidae</taxon>
        <taxon>Lecanorales</taxon>
        <taxon>Lecanorineae</taxon>
        <taxon>Stereocaulaceae</taxon>
        <taxon>Stereocaulon</taxon>
    </lineage>
</organism>
<feature type="region of interest" description="Disordered" evidence="1">
    <location>
        <begin position="41"/>
        <end position="88"/>
    </location>
</feature>
<evidence type="ECO:0000313" key="3">
    <source>
        <dbReference type="Proteomes" id="UP001590950"/>
    </source>
</evidence>
<dbReference type="Proteomes" id="UP001590950">
    <property type="component" value="Unassembled WGS sequence"/>
</dbReference>
<gene>
    <name evidence="2" type="ORF">N7G274_010858</name>
</gene>
<evidence type="ECO:0000313" key="2">
    <source>
        <dbReference type="EMBL" id="KAL2036425.1"/>
    </source>
</evidence>
<protein>
    <submittedName>
        <fullName evidence="2">Uncharacterized protein</fullName>
    </submittedName>
</protein>